<dbReference type="GO" id="GO:0005524">
    <property type="term" value="F:ATP binding"/>
    <property type="evidence" value="ECO:0007669"/>
    <property type="project" value="UniProtKB-KW"/>
</dbReference>
<reference evidence="4" key="1">
    <citation type="submission" date="2023-03" db="EMBL/GenBank/DDBJ databases">
        <title>Cellulosimicrobium cellulans NBRC 103059.</title>
        <authorList>
            <person name="Ichikawa N."/>
            <person name="Sato H."/>
            <person name="Tonouchi N."/>
        </authorList>
    </citation>
    <scope>NUCLEOTIDE SEQUENCE</scope>
    <source>
        <strain evidence="4">NBRC 103059</strain>
    </source>
</reference>
<evidence type="ECO:0000256" key="2">
    <source>
        <dbReference type="ARBA" id="ARBA00022840"/>
    </source>
</evidence>
<sequence length="403" mass="42365">MRPPGAAGPPGGVVVEVTAARLAAGVGWILVTAPASGGSSAPAALPGTARASASSPTPGGPVRALADVRPSVPPARLLADLVPPRHFADARFSTYRANAAYPSQARTVARLEEVATAVVKPARKGLFGARKQTAPAVYMDGGFGVGKTHLLTSLAHAVGLDVSAYGTFVEYTNLVGALGFRATVDALATKKLVCIDEFELDDPGDTVLMSRLLRELADRGVALAATSNTLPEALGEGRFAAEDFLREIQALAARFEVLRVDGEDYRHRAVVTDSAPLPEADVRAAVTGRPGATLDVFDDLLAHLSQVHPSRYRALLDGVEVVALTGVHPVTEQSAALRLVVLVDRLYDRDVPVLLAGTDAYTGERSLFTEEMLRGGYRKKYYRALSRLGALAEDGRTVARGAA</sequence>
<dbReference type="Proteomes" id="UP001165168">
    <property type="component" value="Unassembled WGS sequence"/>
</dbReference>
<gene>
    <name evidence="4" type="ORF">Ccel01_29310</name>
</gene>
<organism evidence="4 5">
    <name type="scientific">Cellulosimicrobium cellulans</name>
    <name type="common">Arthrobacter luteus</name>
    <dbReference type="NCBI Taxonomy" id="1710"/>
    <lineage>
        <taxon>Bacteria</taxon>
        <taxon>Bacillati</taxon>
        <taxon>Actinomycetota</taxon>
        <taxon>Actinomycetes</taxon>
        <taxon>Micrococcales</taxon>
        <taxon>Promicromonosporaceae</taxon>
        <taxon>Cellulosimicrobium</taxon>
    </lineage>
</organism>
<keyword evidence="4" id="KW-0131">Cell cycle</keyword>
<dbReference type="GO" id="GO:0016887">
    <property type="term" value="F:ATP hydrolysis activity"/>
    <property type="evidence" value="ECO:0007669"/>
    <property type="project" value="InterPro"/>
</dbReference>
<name>A0AAV5P6U4_CELCE</name>
<dbReference type="Gene3D" id="3.40.50.300">
    <property type="entry name" value="P-loop containing nucleotide triphosphate hydrolases"/>
    <property type="match status" value="1"/>
</dbReference>
<evidence type="ECO:0000313" key="5">
    <source>
        <dbReference type="Proteomes" id="UP001165168"/>
    </source>
</evidence>
<dbReference type="AlphaFoldDB" id="A0AAV5P6U4"/>
<evidence type="ECO:0000313" key="4">
    <source>
        <dbReference type="EMBL" id="GLY58329.1"/>
    </source>
</evidence>
<keyword evidence="4" id="KW-0132">Cell division</keyword>
<comment type="caution">
    <text evidence="4">The sequence shown here is derived from an EMBL/GenBank/DDBJ whole genome shotgun (WGS) entry which is preliminary data.</text>
</comment>
<feature type="region of interest" description="Disordered" evidence="3">
    <location>
        <begin position="40"/>
        <end position="61"/>
    </location>
</feature>
<dbReference type="InterPro" id="IPR005654">
    <property type="entry name" value="ATPase_AFG1-like"/>
</dbReference>
<dbReference type="SUPFAM" id="SSF52540">
    <property type="entry name" value="P-loop containing nucleoside triphosphate hydrolases"/>
    <property type="match status" value="1"/>
</dbReference>
<evidence type="ECO:0000256" key="1">
    <source>
        <dbReference type="ARBA" id="ARBA00022741"/>
    </source>
</evidence>
<feature type="compositionally biased region" description="Low complexity" evidence="3">
    <location>
        <begin position="40"/>
        <end position="49"/>
    </location>
</feature>
<protein>
    <submittedName>
        <fullName evidence="4">Cell division protein ZapE</fullName>
    </submittedName>
</protein>
<dbReference type="Pfam" id="PF03969">
    <property type="entry name" value="AFG1_ATPase"/>
    <property type="match status" value="2"/>
</dbReference>
<dbReference type="GO" id="GO:0051301">
    <property type="term" value="P:cell division"/>
    <property type="evidence" value="ECO:0007669"/>
    <property type="project" value="UniProtKB-KW"/>
</dbReference>
<proteinExistence type="predicted"/>
<dbReference type="PANTHER" id="PTHR12169:SF6">
    <property type="entry name" value="AFG1-LIKE ATPASE"/>
    <property type="match status" value="1"/>
</dbReference>
<keyword evidence="1" id="KW-0547">Nucleotide-binding</keyword>
<dbReference type="InterPro" id="IPR027417">
    <property type="entry name" value="P-loop_NTPase"/>
</dbReference>
<keyword evidence="2" id="KW-0067">ATP-binding</keyword>
<accession>A0AAV5P6U4</accession>
<dbReference type="GO" id="GO:0005737">
    <property type="term" value="C:cytoplasm"/>
    <property type="evidence" value="ECO:0007669"/>
    <property type="project" value="TreeGrafter"/>
</dbReference>
<dbReference type="EMBL" id="BSTG01000004">
    <property type="protein sequence ID" value="GLY58329.1"/>
    <property type="molecule type" value="Genomic_DNA"/>
</dbReference>
<dbReference type="PANTHER" id="PTHR12169">
    <property type="entry name" value="ATPASE N2B"/>
    <property type="match status" value="1"/>
</dbReference>
<dbReference type="NCBIfam" id="NF040713">
    <property type="entry name" value="ZapE"/>
    <property type="match status" value="1"/>
</dbReference>
<evidence type="ECO:0000256" key="3">
    <source>
        <dbReference type="SAM" id="MobiDB-lite"/>
    </source>
</evidence>